<sequence length="58" mass="6290">MTKITPSELEIIIKEAPNIKATGPSKISNEILKHLGPQAKATILNLLNNCLILQDVPT</sequence>
<dbReference type="AlphaFoldDB" id="A0A9N9DAS5"/>
<dbReference type="EMBL" id="CAJVPS010006779">
    <property type="protein sequence ID" value="CAG8628747.1"/>
    <property type="molecule type" value="Genomic_DNA"/>
</dbReference>
<organism evidence="1 2">
    <name type="scientific">Ambispora leptoticha</name>
    <dbReference type="NCBI Taxonomy" id="144679"/>
    <lineage>
        <taxon>Eukaryota</taxon>
        <taxon>Fungi</taxon>
        <taxon>Fungi incertae sedis</taxon>
        <taxon>Mucoromycota</taxon>
        <taxon>Glomeromycotina</taxon>
        <taxon>Glomeromycetes</taxon>
        <taxon>Archaeosporales</taxon>
        <taxon>Ambisporaceae</taxon>
        <taxon>Ambispora</taxon>
    </lineage>
</organism>
<evidence type="ECO:0000313" key="1">
    <source>
        <dbReference type="EMBL" id="CAG8628747.1"/>
    </source>
</evidence>
<dbReference type="Proteomes" id="UP000789508">
    <property type="component" value="Unassembled WGS sequence"/>
</dbReference>
<protein>
    <submittedName>
        <fullName evidence="1">8310_t:CDS:1</fullName>
    </submittedName>
</protein>
<name>A0A9N9DAS5_9GLOM</name>
<dbReference type="OrthoDB" id="2408376at2759"/>
<feature type="non-terminal residue" evidence="1">
    <location>
        <position position="58"/>
    </location>
</feature>
<keyword evidence="2" id="KW-1185">Reference proteome</keyword>
<accession>A0A9N9DAS5</accession>
<evidence type="ECO:0000313" key="2">
    <source>
        <dbReference type="Proteomes" id="UP000789508"/>
    </source>
</evidence>
<reference evidence="1" key="1">
    <citation type="submission" date="2021-06" db="EMBL/GenBank/DDBJ databases">
        <authorList>
            <person name="Kallberg Y."/>
            <person name="Tangrot J."/>
            <person name="Rosling A."/>
        </authorList>
    </citation>
    <scope>NUCLEOTIDE SEQUENCE</scope>
    <source>
        <strain evidence="1">FL130A</strain>
    </source>
</reference>
<comment type="caution">
    <text evidence="1">The sequence shown here is derived from an EMBL/GenBank/DDBJ whole genome shotgun (WGS) entry which is preliminary data.</text>
</comment>
<gene>
    <name evidence="1" type="ORF">ALEPTO_LOCUS9273</name>
</gene>
<proteinExistence type="predicted"/>